<feature type="region of interest" description="Disordered" evidence="1">
    <location>
        <begin position="61"/>
        <end position="80"/>
    </location>
</feature>
<name>A0AAE3ZPV2_9ACTN</name>
<dbReference type="EMBL" id="JAVDYC010000001">
    <property type="protein sequence ID" value="MDR7322701.1"/>
    <property type="molecule type" value="Genomic_DNA"/>
</dbReference>
<gene>
    <name evidence="2" type="ORF">J2S44_002951</name>
</gene>
<organism evidence="2 3">
    <name type="scientific">Catenuloplanes niger</name>
    <dbReference type="NCBI Taxonomy" id="587534"/>
    <lineage>
        <taxon>Bacteria</taxon>
        <taxon>Bacillati</taxon>
        <taxon>Actinomycetota</taxon>
        <taxon>Actinomycetes</taxon>
        <taxon>Micromonosporales</taxon>
        <taxon>Micromonosporaceae</taxon>
        <taxon>Catenuloplanes</taxon>
    </lineage>
</organism>
<accession>A0AAE3ZPV2</accession>
<reference evidence="2 3" key="1">
    <citation type="submission" date="2023-07" db="EMBL/GenBank/DDBJ databases">
        <title>Sequencing the genomes of 1000 actinobacteria strains.</title>
        <authorList>
            <person name="Klenk H.-P."/>
        </authorList>
    </citation>
    <scope>NUCLEOTIDE SEQUENCE [LARGE SCALE GENOMIC DNA]</scope>
    <source>
        <strain evidence="2 3">DSM 44711</strain>
    </source>
</reference>
<dbReference type="InterPro" id="IPR036410">
    <property type="entry name" value="HSP_DnaJ_Cys-rich_dom_sf"/>
</dbReference>
<dbReference type="AlphaFoldDB" id="A0AAE3ZPV2"/>
<evidence type="ECO:0000313" key="2">
    <source>
        <dbReference type="EMBL" id="MDR7322701.1"/>
    </source>
</evidence>
<evidence type="ECO:0000313" key="3">
    <source>
        <dbReference type="Proteomes" id="UP001183629"/>
    </source>
</evidence>
<dbReference type="Proteomes" id="UP001183629">
    <property type="component" value="Unassembled WGS sequence"/>
</dbReference>
<proteinExistence type="predicted"/>
<sequence length="80" mass="8585">MGVYYGRRDQLGDGKDGVAMSDLSPVLRTCLSCHGSGARNRLPCMACKGSGLVWCEPSEDGLVDGEHHGGPDDRRLDPPR</sequence>
<dbReference type="SUPFAM" id="SSF57938">
    <property type="entry name" value="DnaJ/Hsp40 cysteine-rich domain"/>
    <property type="match status" value="1"/>
</dbReference>
<dbReference type="Gene3D" id="6.20.20.10">
    <property type="match status" value="1"/>
</dbReference>
<evidence type="ECO:0000256" key="1">
    <source>
        <dbReference type="SAM" id="MobiDB-lite"/>
    </source>
</evidence>
<keyword evidence="3" id="KW-1185">Reference proteome</keyword>
<protein>
    <submittedName>
        <fullName evidence="2">Uncharacterized protein</fullName>
    </submittedName>
</protein>
<feature type="compositionally biased region" description="Basic and acidic residues" evidence="1">
    <location>
        <begin position="64"/>
        <end position="80"/>
    </location>
</feature>
<comment type="caution">
    <text evidence="2">The sequence shown here is derived from an EMBL/GenBank/DDBJ whole genome shotgun (WGS) entry which is preliminary data.</text>
</comment>